<dbReference type="InterPro" id="IPR036236">
    <property type="entry name" value="Znf_C2H2_sf"/>
</dbReference>
<dbReference type="AlphaFoldDB" id="A0A9P8MZH1"/>
<dbReference type="GeneID" id="68353692"/>
<dbReference type="EMBL" id="JAIZPD010000004">
    <property type="protein sequence ID" value="KAH0964135.1"/>
    <property type="molecule type" value="Genomic_DNA"/>
</dbReference>
<dbReference type="SUPFAM" id="SSF57667">
    <property type="entry name" value="beta-beta-alpha zinc fingers"/>
    <property type="match status" value="1"/>
</dbReference>
<protein>
    <submittedName>
        <fullName evidence="14">Zinc-finger double domain-containing protein</fullName>
    </submittedName>
</protein>
<reference evidence="14" key="1">
    <citation type="submission" date="2021-09" db="EMBL/GenBank/DDBJ databases">
        <title>A high-quality genome of the endoparasitic fungus Hirsutella rhossiliensis with a comparison of Hirsutella genomes reveals transposable elements contributing to genome size variation.</title>
        <authorList>
            <person name="Lin R."/>
            <person name="Jiao Y."/>
            <person name="Sun X."/>
            <person name="Ling J."/>
            <person name="Xie B."/>
            <person name="Cheng X."/>
        </authorList>
    </citation>
    <scope>NUCLEOTIDE SEQUENCE</scope>
    <source>
        <strain evidence="14">HR02</strain>
    </source>
</reference>
<dbReference type="PANTHER" id="PTHR24408">
    <property type="entry name" value="ZINC FINGER PROTEIN"/>
    <property type="match status" value="1"/>
</dbReference>
<dbReference type="OrthoDB" id="8922241at2759"/>
<dbReference type="GO" id="GO:0005634">
    <property type="term" value="C:nucleus"/>
    <property type="evidence" value="ECO:0007669"/>
    <property type="project" value="UniProtKB-SubCell"/>
</dbReference>
<feature type="compositionally biased region" description="Gly residues" evidence="12">
    <location>
        <begin position="337"/>
        <end position="352"/>
    </location>
</feature>
<evidence type="ECO:0000256" key="4">
    <source>
        <dbReference type="ARBA" id="ARBA00022737"/>
    </source>
</evidence>
<evidence type="ECO:0000259" key="13">
    <source>
        <dbReference type="PROSITE" id="PS50157"/>
    </source>
</evidence>
<feature type="compositionally biased region" description="Pro residues" evidence="12">
    <location>
        <begin position="165"/>
        <end position="174"/>
    </location>
</feature>
<dbReference type="Proteomes" id="UP000824596">
    <property type="component" value="Unassembled WGS sequence"/>
</dbReference>
<dbReference type="PANTHER" id="PTHR24408:SF58">
    <property type="entry name" value="TRANSCRIPTION FACTOR (TFIIIA), PUTATIVE (AFU_ORTHOLOGUE AFUA_1G05150)-RELATED"/>
    <property type="match status" value="1"/>
</dbReference>
<evidence type="ECO:0000313" key="15">
    <source>
        <dbReference type="Proteomes" id="UP000824596"/>
    </source>
</evidence>
<keyword evidence="10" id="KW-0539">Nucleus</keyword>
<dbReference type="Pfam" id="PF00096">
    <property type="entry name" value="zf-C2H2"/>
    <property type="match status" value="2"/>
</dbReference>
<feature type="domain" description="C2H2-type" evidence="13">
    <location>
        <begin position="270"/>
        <end position="297"/>
    </location>
</feature>
<evidence type="ECO:0000256" key="1">
    <source>
        <dbReference type="ARBA" id="ARBA00004123"/>
    </source>
</evidence>
<evidence type="ECO:0000256" key="12">
    <source>
        <dbReference type="SAM" id="MobiDB-lite"/>
    </source>
</evidence>
<feature type="region of interest" description="Disordered" evidence="12">
    <location>
        <begin position="324"/>
        <end position="352"/>
    </location>
</feature>
<gene>
    <name evidence="14" type="ORF">HRG_04563</name>
</gene>
<proteinExistence type="inferred from homology"/>
<comment type="subcellular location">
    <subcellularLocation>
        <location evidence="1">Nucleus</location>
    </subcellularLocation>
</comment>
<dbReference type="PROSITE" id="PS00028">
    <property type="entry name" value="ZINC_FINGER_C2H2_1"/>
    <property type="match status" value="1"/>
</dbReference>
<evidence type="ECO:0000313" key="14">
    <source>
        <dbReference type="EMBL" id="KAH0964135.1"/>
    </source>
</evidence>
<keyword evidence="8" id="KW-0238">DNA-binding</keyword>
<feature type="compositionally biased region" description="Gly residues" evidence="12">
    <location>
        <begin position="123"/>
        <end position="134"/>
    </location>
</feature>
<evidence type="ECO:0000256" key="9">
    <source>
        <dbReference type="ARBA" id="ARBA00023163"/>
    </source>
</evidence>
<feature type="compositionally biased region" description="Polar residues" evidence="12">
    <location>
        <begin position="35"/>
        <end position="65"/>
    </location>
</feature>
<keyword evidence="4" id="KW-0677">Repeat</keyword>
<dbReference type="SMART" id="SM00355">
    <property type="entry name" value="ZnF_C2H2"/>
    <property type="match status" value="2"/>
</dbReference>
<accession>A0A9P8MZH1</accession>
<keyword evidence="5 11" id="KW-0863">Zinc-finger</keyword>
<keyword evidence="15" id="KW-1185">Reference proteome</keyword>
<keyword evidence="7" id="KW-0805">Transcription regulation</keyword>
<dbReference type="RefSeq" id="XP_044721648.1">
    <property type="nucleotide sequence ID" value="XM_044863034.1"/>
</dbReference>
<name>A0A9P8MZH1_9HYPO</name>
<dbReference type="GO" id="GO:0043565">
    <property type="term" value="F:sequence-specific DNA binding"/>
    <property type="evidence" value="ECO:0007669"/>
    <property type="project" value="TreeGrafter"/>
</dbReference>
<evidence type="ECO:0000256" key="11">
    <source>
        <dbReference type="PROSITE-ProRule" id="PRU00042"/>
    </source>
</evidence>
<dbReference type="GO" id="GO:0000981">
    <property type="term" value="F:DNA-binding transcription factor activity, RNA polymerase II-specific"/>
    <property type="evidence" value="ECO:0007669"/>
    <property type="project" value="TreeGrafter"/>
</dbReference>
<dbReference type="InterPro" id="IPR013087">
    <property type="entry name" value="Znf_C2H2_type"/>
</dbReference>
<feature type="region of interest" description="Disordered" evidence="12">
    <location>
        <begin position="1"/>
        <end position="206"/>
    </location>
</feature>
<dbReference type="Gene3D" id="3.30.160.60">
    <property type="entry name" value="Classic Zinc Finger"/>
    <property type="match status" value="2"/>
</dbReference>
<dbReference type="FunFam" id="3.30.160.60:FF:000065">
    <property type="entry name" value="B-cell CLL/lymphoma 6, member B"/>
    <property type="match status" value="1"/>
</dbReference>
<feature type="domain" description="C2H2-type" evidence="13">
    <location>
        <begin position="298"/>
        <end position="325"/>
    </location>
</feature>
<organism evidence="14 15">
    <name type="scientific">Hirsutella rhossiliensis</name>
    <dbReference type="NCBI Taxonomy" id="111463"/>
    <lineage>
        <taxon>Eukaryota</taxon>
        <taxon>Fungi</taxon>
        <taxon>Dikarya</taxon>
        <taxon>Ascomycota</taxon>
        <taxon>Pezizomycotina</taxon>
        <taxon>Sordariomycetes</taxon>
        <taxon>Hypocreomycetidae</taxon>
        <taxon>Hypocreales</taxon>
        <taxon>Ophiocordycipitaceae</taxon>
        <taxon>Hirsutella</taxon>
    </lineage>
</organism>
<dbReference type="PROSITE" id="PS50157">
    <property type="entry name" value="ZINC_FINGER_C2H2_2"/>
    <property type="match status" value="2"/>
</dbReference>
<evidence type="ECO:0000256" key="6">
    <source>
        <dbReference type="ARBA" id="ARBA00022833"/>
    </source>
</evidence>
<feature type="compositionally biased region" description="Polar residues" evidence="12">
    <location>
        <begin position="186"/>
        <end position="201"/>
    </location>
</feature>
<evidence type="ECO:0000256" key="5">
    <source>
        <dbReference type="ARBA" id="ARBA00022771"/>
    </source>
</evidence>
<sequence>MEATSFSSRRAAAGSLPAFSLPPPTSDVPRASDGLSPSLSSVHTASSQGSQAHSTNIQYTYSGPAQQPLGPSPYGARSSAMYGQQPPMGYANQRSSQSPATGGDVLPAPSYESVHQPFSTSMAGGGGGGGGGGPESHHHHHHHMSPVQATPHAGAMLAPHNSTQPPTPSAPAPVDPYAHSRPPSNPSYYAASTTPQHSTFPSMGPPHGSYRTFGAYSHMPPTVNGPVMSNMHHPGTQMSVISGMGMSTYAPHPMMYGHHNQPQPHSERPFKCDQCTQSFSRNHDLKRHKRIHLAVKPFPCNFCSKSFSRKDALKRHRLVKGCENKSNEHGGSSCRNGNGGRGCASGSGSGGG</sequence>
<comment type="similarity">
    <text evidence="2">Belongs to the krueppel C2H2-type zinc-finger protein family.</text>
</comment>
<evidence type="ECO:0000256" key="3">
    <source>
        <dbReference type="ARBA" id="ARBA00022723"/>
    </source>
</evidence>
<evidence type="ECO:0000256" key="10">
    <source>
        <dbReference type="ARBA" id="ARBA00023242"/>
    </source>
</evidence>
<evidence type="ECO:0000256" key="8">
    <source>
        <dbReference type="ARBA" id="ARBA00023125"/>
    </source>
</evidence>
<dbReference type="FunFam" id="3.30.160.60:FF:001156">
    <property type="entry name" value="Zinc finger protein 407"/>
    <property type="match status" value="1"/>
</dbReference>
<dbReference type="GO" id="GO:0008270">
    <property type="term" value="F:zinc ion binding"/>
    <property type="evidence" value="ECO:0007669"/>
    <property type="project" value="UniProtKB-KW"/>
</dbReference>
<comment type="caution">
    <text evidence="14">The sequence shown here is derived from an EMBL/GenBank/DDBJ whole genome shotgun (WGS) entry which is preliminary data.</text>
</comment>
<keyword evidence="9" id="KW-0804">Transcription</keyword>
<evidence type="ECO:0000256" key="2">
    <source>
        <dbReference type="ARBA" id="ARBA00006991"/>
    </source>
</evidence>
<evidence type="ECO:0000256" key="7">
    <source>
        <dbReference type="ARBA" id="ARBA00023015"/>
    </source>
</evidence>
<keyword evidence="6" id="KW-0862">Zinc</keyword>
<keyword evidence="3" id="KW-0479">Metal-binding</keyword>